<feature type="region of interest" description="Disordered" evidence="6">
    <location>
        <begin position="624"/>
        <end position="648"/>
    </location>
</feature>
<protein>
    <recommendedName>
        <fullName evidence="2">Diphthine--ammonia ligase</fullName>
        <ecNumber evidence="1">6.3.1.14</ecNumber>
    </recommendedName>
    <alternativeName>
        <fullName evidence="3">Diphthamide synthase</fullName>
    </alternativeName>
    <alternativeName>
        <fullName evidence="4">Diphthamide synthetase</fullName>
    </alternativeName>
</protein>
<dbReference type="Gene3D" id="3.90.1490.10">
    <property type="entry name" value="putative n-type atp pyrophosphatase, domain 2"/>
    <property type="match status" value="1"/>
</dbReference>
<evidence type="ECO:0000313" key="8">
    <source>
        <dbReference type="EMBL" id="KAK8847652.1"/>
    </source>
</evidence>
<evidence type="ECO:0000256" key="6">
    <source>
        <dbReference type="SAM" id="MobiDB-lite"/>
    </source>
</evidence>
<comment type="catalytic activity">
    <reaction evidence="5">
        <text>diphthine-[translation elongation factor 2] + NH4(+) + ATP = diphthamide-[translation elongation factor 2] + AMP + diphosphate + H(+)</text>
        <dbReference type="Rhea" id="RHEA:19753"/>
        <dbReference type="Rhea" id="RHEA-COMP:10172"/>
        <dbReference type="Rhea" id="RHEA-COMP:10174"/>
        <dbReference type="ChEBI" id="CHEBI:15378"/>
        <dbReference type="ChEBI" id="CHEBI:16692"/>
        <dbReference type="ChEBI" id="CHEBI:28938"/>
        <dbReference type="ChEBI" id="CHEBI:30616"/>
        <dbReference type="ChEBI" id="CHEBI:33019"/>
        <dbReference type="ChEBI" id="CHEBI:82696"/>
        <dbReference type="ChEBI" id="CHEBI:456215"/>
        <dbReference type="EC" id="6.3.1.14"/>
    </reaction>
</comment>
<dbReference type="Gene3D" id="3.30.1330.40">
    <property type="entry name" value="RutC-like"/>
    <property type="match status" value="2"/>
</dbReference>
<evidence type="ECO:0000313" key="9">
    <source>
        <dbReference type="Proteomes" id="UP001388673"/>
    </source>
</evidence>
<feature type="domain" description="Diphthamide synthase" evidence="7">
    <location>
        <begin position="110"/>
        <end position="252"/>
    </location>
</feature>
<proteinExistence type="predicted"/>
<dbReference type="PANTHER" id="PTHR12196">
    <property type="entry name" value="DOMAIN OF UNKNOWN FUNCTION 71 DUF71 -CONTAINING PROTEIN"/>
    <property type="match status" value="1"/>
</dbReference>
<dbReference type="EMBL" id="JBCAWK010000010">
    <property type="protein sequence ID" value="KAK8847652.1"/>
    <property type="molecule type" value="Genomic_DNA"/>
</dbReference>
<evidence type="ECO:0000256" key="3">
    <source>
        <dbReference type="ARBA" id="ARBA00029814"/>
    </source>
</evidence>
<dbReference type="AlphaFoldDB" id="A0AAW0YHK2"/>
<evidence type="ECO:0000256" key="2">
    <source>
        <dbReference type="ARBA" id="ARBA00018426"/>
    </source>
</evidence>
<dbReference type="SUPFAM" id="SSF52402">
    <property type="entry name" value="Adenine nucleotide alpha hydrolases-like"/>
    <property type="match status" value="1"/>
</dbReference>
<evidence type="ECO:0000256" key="4">
    <source>
        <dbReference type="ARBA" id="ARBA00031552"/>
    </source>
</evidence>
<dbReference type="InterPro" id="IPR002761">
    <property type="entry name" value="Diphthami_syn_dom"/>
</dbReference>
<dbReference type="FunFam" id="3.40.50.620:FF:000398">
    <property type="entry name" value="Cytoplasmic protein"/>
    <property type="match status" value="1"/>
</dbReference>
<dbReference type="InterPro" id="IPR014729">
    <property type="entry name" value="Rossmann-like_a/b/a_fold"/>
</dbReference>
<feature type="domain" description="Diphthamide synthase" evidence="7">
    <location>
        <begin position="22"/>
        <end position="95"/>
    </location>
</feature>
<dbReference type="Pfam" id="PF01902">
    <property type="entry name" value="Diphthami_syn_2"/>
    <property type="match status" value="2"/>
</dbReference>
<name>A0AAW0YHK2_9TREE</name>
<evidence type="ECO:0000256" key="5">
    <source>
        <dbReference type="ARBA" id="ARBA00048108"/>
    </source>
</evidence>
<dbReference type="GeneID" id="92182769"/>
<sequence length="772" mass="83891">MAASQQSAIDQHDLDLPGSKHKVIGLVSGGKDSCFNLMHCIANGHEIVALATLTPEPGVDELDSHLYQSVGTHLLPLLAKSMGLPLFTRVIKGKAVAKGPEYGSRLRGGEGSGQEGDETEDLMSLLGKVMSAHPEATALASGAILSTYQRLRIEHVCTRLNLTSLSYLWQSAQLPLLDSMLSSGVEAVIMKVAGVGLGVGVVGKQLGQIMGLLRRLEQTYGSHPAGEGGEYETLTLSTPLFSHRLRLTKTRTIITDPEPYPVAYLKVEEAELEEKEGWSKPTVRELRDMLGLSGDSDGRGREGLDEEGLDALEELGDVKMEARSTEGDLDRVVPMSIEDATYDEEHEEIVRFGRNGRWFAASVNGQTVDGEDVGQELQRCFEFISATLKANHLSLPLHATHITLLLSSMSLFLPANEVYKTYFGTSPPSRATVAVPLEKERVRVEVVGFDDQPMSAERMGSNQLVGGRSGLHVQGLSYWAPANIGPYSQAVVVNSRLFLAGQIPLIPASLTLPRPPSPPTSPYSHQATLALQHVRKIVEVLRSKNSTGGGWEGWIESAVAWWAAPPDGCQGEAVGVVRRAWDIWTRTIGGEAAPVVFVHAKELPKGALVEYQVNLHTGRPGFMEDQREVRGVSQTSDDNDDGDDEDVDELGALYSQGREGSVWWESVVTGGRRQQGSRAILFLEDIDSLRGLSTSHLISALLSRSVIVRIYHRLPLSHEGQMKLSSFLESRRGSTPDTKAEGREGCWTFIPVLSIHDRAGVSARAALEIFGV</sequence>
<dbReference type="GO" id="GO:0017178">
    <property type="term" value="F:diphthine-ammonia ligase activity"/>
    <property type="evidence" value="ECO:0007669"/>
    <property type="project" value="UniProtKB-EC"/>
</dbReference>
<dbReference type="Proteomes" id="UP001388673">
    <property type="component" value="Unassembled WGS sequence"/>
</dbReference>
<dbReference type="GO" id="GO:0017183">
    <property type="term" value="P:protein histidyl modification to diphthamide"/>
    <property type="evidence" value="ECO:0007669"/>
    <property type="project" value="TreeGrafter"/>
</dbReference>
<dbReference type="CDD" id="cd06156">
    <property type="entry name" value="eu_AANH_C_2"/>
    <property type="match status" value="1"/>
</dbReference>
<accession>A0AAW0YHK2</accession>
<comment type="caution">
    <text evidence="8">The sequence shown here is derived from an EMBL/GenBank/DDBJ whole genome shotgun (WGS) entry which is preliminary data.</text>
</comment>
<dbReference type="PANTHER" id="PTHR12196:SF2">
    <property type="entry name" value="DIPHTHINE--AMMONIA LIGASE"/>
    <property type="match status" value="1"/>
</dbReference>
<dbReference type="SUPFAM" id="SSF55298">
    <property type="entry name" value="YjgF-like"/>
    <property type="match status" value="2"/>
</dbReference>
<dbReference type="Pfam" id="PF01042">
    <property type="entry name" value="Ribonuc_L-PSP"/>
    <property type="match status" value="1"/>
</dbReference>
<dbReference type="KEGG" id="kne:92182769"/>
<dbReference type="InterPro" id="IPR006175">
    <property type="entry name" value="YjgF/YER057c/UK114"/>
</dbReference>
<feature type="compositionally biased region" description="Acidic residues" evidence="6">
    <location>
        <begin position="637"/>
        <end position="648"/>
    </location>
</feature>
<organism evidence="8 9">
    <name type="scientific">Kwoniella newhampshirensis</name>
    <dbReference type="NCBI Taxonomy" id="1651941"/>
    <lineage>
        <taxon>Eukaryota</taxon>
        <taxon>Fungi</taxon>
        <taxon>Dikarya</taxon>
        <taxon>Basidiomycota</taxon>
        <taxon>Agaricomycotina</taxon>
        <taxon>Tremellomycetes</taxon>
        <taxon>Tremellales</taxon>
        <taxon>Cryptococcaceae</taxon>
        <taxon>Kwoniella</taxon>
    </lineage>
</organism>
<dbReference type="RefSeq" id="XP_066801170.1">
    <property type="nucleotide sequence ID" value="XM_066948602.1"/>
</dbReference>
<reference evidence="8 9" key="1">
    <citation type="journal article" date="2024" name="bioRxiv">
        <title>Comparative genomics of Cryptococcus and Kwoniella reveals pathogenesis evolution and contrasting karyotype dynamics via intercentromeric recombination or chromosome fusion.</title>
        <authorList>
            <person name="Coelho M.A."/>
            <person name="David-Palma M."/>
            <person name="Shea T."/>
            <person name="Bowers K."/>
            <person name="McGinley-Smith S."/>
            <person name="Mohammad A.W."/>
            <person name="Gnirke A."/>
            <person name="Yurkov A.M."/>
            <person name="Nowrousian M."/>
            <person name="Sun S."/>
            <person name="Cuomo C.A."/>
            <person name="Heitman J."/>
        </authorList>
    </citation>
    <scope>NUCLEOTIDE SEQUENCE [LARGE SCALE GENOMIC DNA]</scope>
    <source>
        <strain evidence="8 9">CBS 13917</strain>
    </source>
</reference>
<dbReference type="CDD" id="cd01994">
    <property type="entry name" value="AANH_PF0828-like"/>
    <property type="match status" value="1"/>
</dbReference>
<dbReference type="EC" id="6.3.1.14" evidence="1"/>
<keyword evidence="9" id="KW-1185">Reference proteome</keyword>
<dbReference type="InterPro" id="IPR035959">
    <property type="entry name" value="RutC-like_sf"/>
</dbReference>
<evidence type="ECO:0000259" key="7">
    <source>
        <dbReference type="Pfam" id="PF01902"/>
    </source>
</evidence>
<dbReference type="Gene3D" id="3.40.50.620">
    <property type="entry name" value="HUPs"/>
    <property type="match status" value="1"/>
</dbReference>
<gene>
    <name evidence="8" type="ORF">IAR55_005511</name>
</gene>
<dbReference type="InterPro" id="IPR030662">
    <property type="entry name" value="DPH6/MJ0570"/>
</dbReference>
<dbReference type="NCBIfam" id="TIGR00290">
    <property type="entry name" value="MJ0570_dom"/>
    <property type="match status" value="1"/>
</dbReference>
<evidence type="ECO:0000256" key="1">
    <source>
        <dbReference type="ARBA" id="ARBA00012089"/>
    </source>
</evidence>